<dbReference type="Proteomes" id="UP000537775">
    <property type="component" value="Unassembled WGS sequence"/>
</dbReference>
<proteinExistence type="predicted"/>
<feature type="domain" description="VOC" evidence="1">
    <location>
        <begin position="5"/>
        <end position="125"/>
    </location>
</feature>
<dbReference type="SUPFAM" id="SSF54593">
    <property type="entry name" value="Glyoxalase/Bleomycin resistance protein/Dihydroxybiphenyl dioxygenase"/>
    <property type="match status" value="1"/>
</dbReference>
<evidence type="ECO:0000259" key="1">
    <source>
        <dbReference type="PROSITE" id="PS51819"/>
    </source>
</evidence>
<dbReference type="Pfam" id="PF00903">
    <property type="entry name" value="Glyoxalase"/>
    <property type="match status" value="1"/>
</dbReference>
<organism evidence="2 3">
    <name type="scientific">Microbacterium thalassium</name>
    <dbReference type="NCBI Taxonomy" id="362649"/>
    <lineage>
        <taxon>Bacteria</taxon>
        <taxon>Bacillati</taxon>
        <taxon>Actinomycetota</taxon>
        <taxon>Actinomycetes</taxon>
        <taxon>Micrococcales</taxon>
        <taxon>Microbacteriaceae</taxon>
        <taxon>Microbacterium</taxon>
    </lineage>
</organism>
<evidence type="ECO:0000313" key="2">
    <source>
        <dbReference type="EMBL" id="MBB6392501.1"/>
    </source>
</evidence>
<dbReference type="InterPro" id="IPR029068">
    <property type="entry name" value="Glyas_Bleomycin-R_OHBP_Dase"/>
</dbReference>
<dbReference type="PROSITE" id="PS51819">
    <property type="entry name" value="VOC"/>
    <property type="match status" value="1"/>
</dbReference>
<comment type="caution">
    <text evidence="2">The sequence shown here is derived from an EMBL/GenBank/DDBJ whole genome shotgun (WGS) entry which is preliminary data.</text>
</comment>
<reference evidence="2 3" key="1">
    <citation type="submission" date="2020-08" db="EMBL/GenBank/DDBJ databases">
        <title>Sequencing the genomes of 1000 actinobacteria strains.</title>
        <authorList>
            <person name="Klenk H.-P."/>
        </authorList>
    </citation>
    <scope>NUCLEOTIDE SEQUENCE [LARGE SCALE GENOMIC DNA]</scope>
    <source>
        <strain evidence="2 3">DSM 12511</strain>
    </source>
</reference>
<dbReference type="GO" id="GO:0016829">
    <property type="term" value="F:lyase activity"/>
    <property type="evidence" value="ECO:0007669"/>
    <property type="project" value="UniProtKB-KW"/>
</dbReference>
<keyword evidence="3" id="KW-1185">Reference proteome</keyword>
<dbReference type="InterPro" id="IPR037523">
    <property type="entry name" value="VOC_core"/>
</dbReference>
<dbReference type="EMBL" id="JACHML010000001">
    <property type="protein sequence ID" value="MBB6392501.1"/>
    <property type="molecule type" value="Genomic_DNA"/>
</dbReference>
<dbReference type="AlphaFoldDB" id="A0A7X0FT37"/>
<dbReference type="InterPro" id="IPR004360">
    <property type="entry name" value="Glyas_Fos-R_dOase_dom"/>
</dbReference>
<accession>A0A7X0FT37</accession>
<dbReference type="Gene3D" id="3.10.180.10">
    <property type="entry name" value="2,3-Dihydroxybiphenyl 1,2-Dioxygenase, domain 1"/>
    <property type="match status" value="1"/>
</dbReference>
<keyword evidence="2" id="KW-0456">Lyase</keyword>
<dbReference type="RefSeq" id="WP_184751559.1">
    <property type="nucleotide sequence ID" value="NZ_BAAAJR010000001.1"/>
</dbReference>
<evidence type="ECO:0000313" key="3">
    <source>
        <dbReference type="Proteomes" id="UP000537775"/>
    </source>
</evidence>
<protein>
    <submittedName>
        <fullName evidence="2">Putative enzyme related to lactoylglutathione lyase</fullName>
    </submittedName>
</protein>
<name>A0A7X0FT37_9MICO</name>
<gene>
    <name evidence="2" type="ORF">HD594_002814</name>
</gene>
<sequence length="126" mass="13280">MFEGAQGWAIIAAGDLARAREFYEGVLGLTPTEEQAGDGSVVYDVGGTPLLVYETSFAGTAQNTVFGIGTKDLDGDMAALREKGVSFAEYDFAELTTVNGVAELEAGRTAWFTDSEGNILALVEQS</sequence>